<feature type="domain" description="Oxidoreductase FAD/NAD(P)-binding" evidence="1">
    <location>
        <begin position="4"/>
        <end position="71"/>
    </location>
</feature>
<dbReference type="eggNOG" id="COG0543">
    <property type="taxonomic scope" value="Bacteria"/>
</dbReference>
<evidence type="ECO:0000313" key="5">
    <source>
        <dbReference type="Proteomes" id="UP000182312"/>
    </source>
</evidence>
<name>A0A099EWJ0_9RHOB</name>
<gene>
    <name evidence="2" type="ORF">IT41_17720</name>
    <name evidence="3" type="ORF">SAMN04487972_1354</name>
</gene>
<protein>
    <submittedName>
        <fullName evidence="3">Oxidoreductase NAD-binding domain-containing protein</fullName>
    </submittedName>
</protein>
<reference evidence="2 4" key="1">
    <citation type="submission" date="2014-09" db="EMBL/GenBank/DDBJ databases">
        <authorList>
            <person name="McGinnis J.M."/>
            <person name="Wolfgang W.J."/>
        </authorList>
    </citation>
    <scope>NUCLEOTIDE SEQUENCE [LARGE SCALE GENOMIC DNA]</scope>
    <source>
        <strain evidence="2 4">JCM 14014</strain>
    </source>
</reference>
<dbReference type="STRING" id="376733.SAMN04487972_1354"/>
<organism evidence="2 4">
    <name type="scientific">Paracoccus halophilus</name>
    <dbReference type="NCBI Taxonomy" id="376733"/>
    <lineage>
        <taxon>Bacteria</taxon>
        <taxon>Pseudomonadati</taxon>
        <taxon>Pseudomonadota</taxon>
        <taxon>Alphaproteobacteria</taxon>
        <taxon>Rhodobacterales</taxon>
        <taxon>Paracoccaceae</taxon>
        <taxon>Paracoccus</taxon>
    </lineage>
</organism>
<evidence type="ECO:0000313" key="3">
    <source>
        <dbReference type="EMBL" id="SFA61288.1"/>
    </source>
</evidence>
<reference evidence="3 5" key="3">
    <citation type="submission" date="2016-10" db="EMBL/GenBank/DDBJ databases">
        <authorList>
            <person name="de Groot N.N."/>
        </authorList>
    </citation>
    <scope>NUCLEOTIDE SEQUENCE [LARGE SCALE GENOMIC DNA]</scope>
    <source>
        <strain evidence="3 5">CGMCC 1.6117</strain>
    </source>
</reference>
<dbReference type="Proteomes" id="UP000182312">
    <property type="component" value="Unassembled WGS sequence"/>
</dbReference>
<dbReference type="SUPFAM" id="SSF52343">
    <property type="entry name" value="Ferredoxin reductase-like, C-terminal NADP-linked domain"/>
    <property type="match status" value="1"/>
</dbReference>
<dbReference type="Pfam" id="PF00175">
    <property type="entry name" value="NAD_binding_1"/>
    <property type="match status" value="1"/>
</dbReference>
<keyword evidence="4" id="KW-1185">Reference proteome</keyword>
<proteinExistence type="predicted"/>
<evidence type="ECO:0000259" key="1">
    <source>
        <dbReference type="Pfam" id="PF00175"/>
    </source>
</evidence>
<accession>A0A099EWJ0</accession>
<evidence type="ECO:0000313" key="2">
    <source>
        <dbReference type="EMBL" id="KGJ02323.1"/>
    </source>
</evidence>
<dbReference type="Proteomes" id="UP000029846">
    <property type="component" value="Unassembled WGS sequence"/>
</dbReference>
<evidence type="ECO:0000313" key="4">
    <source>
        <dbReference type="Proteomes" id="UP000029846"/>
    </source>
</evidence>
<dbReference type="InterPro" id="IPR039261">
    <property type="entry name" value="FNR_nucleotide-bd"/>
</dbReference>
<dbReference type="EMBL" id="FOJO01000035">
    <property type="protein sequence ID" value="SFA61288.1"/>
    <property type="molecule type" value="Genomic_DNA"/>
</dbReference>
<dbReference type="AlphaFoldDB" id="A0A099EWJ0"/>
<reference evidence="2 4" key="2">
    <citation type="submission" date="2014-10" db="EMBL/GenBank/DDBJ databases">
        <title>Paracoccus sanguinis sp. nov., isolated from clinical specimens of New York State patients.</title>
        <authorList>
            <person name="Mingle L.A."/>
            <person name="Cole J.A."/>
            <person name="Lapierre P."/>
            <person name="Musser K.A."/>
        </authorList>
    </citation>
    <scope>NUCLEOTIDE SEQUENCE [LARGE SCALE GENOMIC DNA]</scope>
    <source>
        <strain evidence="2 4">JCM 14014</strain>
    </source>
</reference>
<dbReference type="RefSeq" id="WP_036743683.1">
    <property type="nucleotide sequence ID" value="NZ_FOJO01000035.1"/>
</dbReference>
<dbReference type="Gene3D" id="3.40.50.80">
    <property type="entry name" value="Nucleotide-binding domain of ferredoxin-NADP reductase (FNR) module"/>
    <property type="match status" value="1"/>
</dbReference>
<sequence length="98" mass="11010">MSWQRDLYLVEHFSDLASTYDNLQFIPVLSEVSRADHFRTGLITDAIVSDINDLDGWKAYMAGPPAMFDAAGVMLRELGLRGEDMHADVFFTPEEAPT</sequence>
<dbReference type="InterPro" id="IPR001433">
    <property type="entry name" value="OxRdtase_FAD/NAD-bd"/>
</dbReference>
<dbReference type="GO" id="GO:0016491">
    <property type="term" value="F:oxidoreductase activity"/>
    <property type="evidence" value="ECO:0007669"/>
    <property type="project" value="InterPro"/>
</dbReference>
<dbReference type="EMBL" id="JRKN01000040">
    <property type="protein sequence ID" value="KGJ02323.1"/>
    <property type="molecule type" value="Genomic_DNA"/>
</dbReference>